<evidence type="ECO:0000313" key="1">
    <source>
        <dbReference type="EMBL" id="JAE25640.1"/>
    </source>
</evidence>
<dbReference type="EMBL" id="GBRH01172256">
    <property type="protein sequence ID" value="JAE25640.1"/>
    <property type="molecule type" value="Transcribed_RNA"/>
</dbReference>
<accession>A0A0A9GKL8</accession>
<reference evidence="1" key="2">
    <citation type="journal article" date="2015" name="Data Brief">
        <title>Shoot transcriptome of the giant reed, Arundo donax.</title>
        <authorList>
            <person name="Barrero R.A."/>
            <person name="Guerrero F.D."/>
            <person name="Moolhuijzen P."/>
            <person name="Goolsby J.A."/>
            <person name="Tidwell J."/>
            <person name="Bellgard S.E."/>
            <person name="Bellgard M.I."/>
        </authorList>
    </citation>
    <scope>NUCLEOTIDE SEQUENCE</scope>
    <source>
        <tissue evidence="1">Shoot tissue taken approximately 20 cm above the soil surface</tissue>
    </source>
</reference>
<protein>
    <submittedName>
        <fullName evidence="1">Uncharacterized protein</fullName>
    </submittedName>
</protein>
<proteinExistence type="predicted"/>
<name>A0A0A9GKL8_ARUDO</name>
<organism evidence="1">
    <name type="scientific">Arundo donax</name>
    <name type="common">Giant reed</name>
    <name type="synonym">Donax arundinaceus</name>
    <dbReference type="NCBI Taxonomy" id="35708"/>
    <lineage>
        <taxon>Eukaryota</taxon>
        <taxon>Viridiplantae</taxon>
        <taxon>Streptophyta</taxon>
        <taxon>Embryophyta</taxon>
        <taxon>Tracheophyta</taxon>
        <taxon>Spermatophyta</taxon>
        <taxon>Magnoliopsida</taxon>
        <taxon>Liliopsida</taxon>
        <taxon>Poales</taxon>
        <taxon>Poaceae</taxon>
        <taxon>PACMAD clade</taxon>
        <taxon>Arundinoideae</taxon>
        <taxon>Arundineae</taxon>
        <taxon>Arundo</taxon>
    </lineage>
</organism>
<sequence length="31" mass="3625">MGMADKLVVVSRLKWMYTCLLPYPSSRLPRL</sequence>
<dbReference type="AlphaFoldDB" id="A0A0A9GKL8"/>
<reference evidence="1" key="1">
    <citation type="submission" date="2014-09" db="EMBL/GenBank/DDBJ databases">
        <authorList>
            <person name="Magalhaes I.L.F."/>
            <person name="Oliveira U."/>
            <person name="Santos F.R."/>
            <person name="Vidigal T.H.D.A."/>
            <person name="Brescovit A.D."/>
            <person name="Santos A.J."/>
        </authorList>
    </citation>
    <scope>NUCLEOTIDE SEQUENCE</scope>
    <source>
        <tissue evidence="1">Shoot tissue taken approximately 20 cm above the soil surface</tissue>
    </source>
</reference>